<dbReference type="PANTHER" id="PTHR45688">
    <property type="match status" value="1"/>
</dbReference>
<dbReference type="GO" id="GO:0030170">
    <property type="term" value="F:pyridoxal phosphate binding"/>
    <property type="evidence" value="ECO:0007669"/>
    <property type="project" value="InterPro"/>
</dbReference>
<dbReference type="Gene3D" id="3.90.1150.10">
    <property type="entry name" value="Aspartate Aminotransferase, domain 1"/>
    <property type="match status" value="1"/>
</dbReference>
<reference evidence="3" key="1">
    <citation type="submission" date="2018-05" db="EMBL/GenBank/DDBJ databases">
        <authorList>
            <person name="Lanie J.A."/>
            <person name="Ng W.-L."/>
            <person name="Kazmierczak K.M."/>
            <person name="Andrzejewski T.M."/>
            <person name="Davidsen T.M."/>
            <person name="Wayne K.J."/>
            <person name="Tettelin H."/>
            <person name="Glass J.I."/>
            <person name="Rusch D."/>
            <person name="Podicherti R."/>
            <person name="Tsui H.-C.T."/>
            <person name="Winkler M.E."/>
        </authorList>
    </citation>
    <scope>NUCLEOTIDE SEQUENCE</scope>
</reference>
<dbReference type="InterPro" id="IPR015422">
    <property type="entry name" value="PyrdxlP-dep_Trfase_small"/>
</dbReference>
<dbReference type="PROSITE" id="PS00600">
    <property type="entry name" value="AA_TRANSFER_CLASS_3"/>
    <property type="match status" value="1"/>
</dbReference>
<dbReference type="AlphaFoldDB" id="A0A381VGX0"/>
<dbReference type="InterPro" id="IPR015424">
    <property type="entry name" value="PyrdxlP-dep_Trfase"/>
</dbReference>
<dbReference type="GO" id="GO:0008483">
    <property type="term" value="F:transaminase activity"/>
    <property type="evidence" value="ECO:0007669"/>
    <property type="project" value="InterPro"/>
</dbReference>
<comment type="similarity">
    <text evidence="1">Belongs to the class-III pyridoxal-phosphate-dependent aminotransferase family.</text>
</comment>
<proteinExistence type="inferred from homology"/>
<dbReference type="Pfam" id="PF00202">
    <property type="entry name" value="Aminotran_3"/>
    <property type="match status" value="1"/>
</dbReference>
<organism evidence="3">
    <name type="scientific">marine metagenome</name>
    <dbReference type="NCBI Taxonomy" id="408172"/>
    <lineage>
        <taxon>unclassified sequences</taxon>
        <taxon>metagenomes</taxon>
        <taxon>ecological metagenomes</taxon>
    </lineage>
</organism>
<dbReference type="EMBL" id="UINC01008790">
    <property type="protein sequence ID" value="SVA39512.1"/>
    <property type="molecule type" value="Genomic_DNA"/>
</dbReference>
<feature type="non-terminal residue" evidence="3">
    <location>
        <position position="1"/>
    </location>
</feature>
<dbReference type="SUPFAM" id="SSF53383">
    <property type="entry name" value="PLP-dependent transferases"/>
    <property type="match status" value="1"/>
</dbReference>
<dbReference type="GO" id="GO:0005739">
    <property type="term" value="C:mitochondrion"/>
    <property type="evidence" value="ECO:0007669"/>
    <property type="project" value="TreeGrafter"/>
</dbReference>
<evidence type="ECO:0000256" key="2">
    <source>
        <dbReference type="ARBA" id="ARBA00022898"/>
    </source>
</evidence>
<dbReference type="Gene3D" id="3.40.640.10">
    <property type="entry name" value="Type I PLP-dependent aspartate aminotransferase-like (Major domain)"/>
    <property type="match status" value="1"/>
</dbReference>
<evidence type="ECO:0000256" key="1">
    <source>
        <dbReference type="ARBA" id="ARBA00008954"/>
    </source>
</evidence>
<dbReference type="InterPro" id="IPR015421">
    <property type="entry name" value="PyrdxlP-dep_Trfase_major"/>
</dbReference>
<dbReference type="InterPro" id="IPR049704">
    <property type="entry name" value="Aminotrans_3_PPA_site"/>
</dbReference>
<dbReference type="InterPro" id="IPR005814">
    <property type="entry name" value="Aminotrans_3"/>
</dbReference>
<sequence length="284" mass="30715">VNNISHVGHCHPRVISAAEKQARMLNTNTRYLNEVIVNYARDLTNTLPDGLDICYFTNSGSESNDLALRMARFFTSSRESIVLSGAYHGHTAALIEISPYKFDGPGGTGVAPKFVNMISMPDPYRGKFRGNGQSTGTQYAGLVSDAIEKIQDNGKQVALFIAEAIMGCGGQIIFPESFLQQAFELVKRSGGLCIIDEVQIGFARVGTHFWGFETCGVIPDIVTVGKSMGNGHPLSAVITRKEIANAFDNGMEYFNSFGGNPVSCAIGQAVLDVVRDEHLQDNAL</sequence>
<keyword evidence="2" id="KW-0663">Pyridoxal phosphate</keyword>
<dbReference type="PANTHER" id="PTHR45688:SF13">
    <property type="entry name" value="ALANINE--GLYOXYLATE AMINOTRANSFERASE 2-LIKE"/>
    <property type="match status" value="1"/>
</dbReference>
<protein>
    <submittedName>
        <fullName evidence="3">Uncharacterized protein</fullName>
    </submittedName>
</protein>
<dbReference type="CDD" id="cd00610">
    <property type="entry name" value="OAT_like"/>
    <property type="match status" value="1"/>
</dbReference>
<evidence type="ECO:0000313" key="3">
    <source>
        <dbReference type="EMBL" id="SVA39512.1"/>
    </source>
</evidence>
<feature type="non-terminal residue" evidence="3">
    <location>
        <position position="284"/>
    </location>
</feature>
<gene>
    <name evidence="3" type="ORF">METZ01_LOCUS92366</name>
</gene>
<name>A0A381VGX0_9ZZZZ</name>
<accession>A0A381VGX0</accession>